<dbReference type="OrthoDB" id="5397961at2"/>
<keyword evidence="1" id="KW-0812">Transmembrane</keyword>
<protein>
    <submittedName>
        <fullName evidence="2">Cbb3-type cytochrome oxidase component FixQ</fullName>
    </submittedName>
</protein>
<evidence type="ECO:0000313" key="3">
    <source>
        <dbReference type="Proteomes" id="UP000057158"/>
    </source>
</evidence>
<dbReference type="InterPro" id="IPR008621">
    <property type="entry name" value="Cbb3-typ_cyt_oxidase_comp"/>
</dbReference>
<keyword evidence="1" id="KW-1133">Transmembrane helix</keyword>
<gene>
    <name evidence="2" type="ORF">DSOUD_2314</name>
</gene>
<organism evidence="2 3">
    <name type="scientific">Desulfuromonas soudanensis</name>
    <dbReference type="NCBI Taxonomy" id="1603606"/>
    <lineage>
        <taxon>Bacteria</taxon>
        <taxon>Pseudomonadati</taxon>
        <taxon>Thermodesulfobacteriota</taxon>
        <taxon>Desulfuromonadia</taxon>
        <taxon>Desulfuromonadales</taxon>
        <taxon>Desulfuromonadaceae</taxon>
        <taxon>Desulfuromonas</taxon>
    </lineage>
</organism>
<dbReference type="KEGG" id="des:DSOUD_2314"/>
<dbReference type="RefSeq" id="WP_082351235.1">
    <property type="nucleotide sequence ID" value="NZ_CP010802.1"/>
</dbReference>
<dbReference type="STRING" id="1603606.DSOUD_2314"/>
<evidence type="ECO:0000256" key="1">
    <source>
        <dbReference type="SAM" id="Phobius"/>
    </source>
</evidence>
<reference evidence="2 3" key="1">
    <citation type="submission" date="2015-07" db="EMBL/GenBank/DDBJ databases">
        <title>Isolation and Genomic Characterization of a Novel Halophilic Metal-Reducing Deltaproteobacterium from the Deep Subsurface.</title>
        <authorList>
            <person name="Badalamenti J.P."/>
            <person name="Summers Z.M."/>
            <person name="Gralnick J.A."/>
            <person name="Bond D.R."/>
        </authorList>
    </citation>
    <scope>NUCLEOTIDE SEQUENCE [LARGE SCALE GENOMIC DNA]</scope>
    <source>
        <strain evidence="2 3">WTL</strain>
    </source>
</reference>
<dbReference type="PATRIC" id="fig|1603606.3.peg.2504"/>
<proteinExistence type="predicted"/>
<name>A0A0M4D1S8_9BACT</name>
<dbReference type="AlphaFoldDB" id="A0A0M4D1S8"/>
<dbReference type="Pfam" id="PF05545">
    <property type="entry name" value="FixQ"/>
    <property type="match status" value="1"/>
</dbReference>
<dbReference type="Proteomes" id="UP000057158">
    <property type="component" value="Chromosome"/>
</dbReference>
<keyword evidence="3" id="KW-1185">Reference proteome</keyword>
<feature type="transmembrane region" description="Helical" evidence="1">
    <location>
        <begin position="6"/>
        <end position="24"/>
    </location>
</feature>
<accession>A0A0M4D1S8</accession>
<dbReference type="EMBL" id="CP010802">
    <property type="protein sequence ID" value="ALC17077.1"/>
    <property type="molecule type" value="Genomic_DNA"/>
</dbReference>
<sequence length="46" mass="5498">MDWASVLYLGFTFGLLVVFAVIVIRTYNRKRKARLEEPKHRMLEDD</sequence>
<keyword evidence="1" id="KW-0472">Membrane</keyword>
<evidence type="ECO:0000313" key="2">
    <source>
        <dbReference type="EMBL" id="ALC17077.1"/>
    </source>
</evidence>